<proteinExistence type="predicted"/>
<organism evidence="2 3">
    <name type="scientific">Halpernia humi</name>
    <dbReference type="NCBI Taxonomy" id="493375"/>
    <lineage>
        <taxon>Bacteria</taxon>
        <taxon>Pseudomonadati</taxon>
        <taxon>Bacteroidota</taxon>
        <taxon>Flavobacteriia</taxon>
        <taxon>Flavobacteriales</taxon>
        <taxon>Weeksellaceae</taxon>
        <taxon>Chryseobacterium group</taxon>
        <taxon>Halpernia</taxon>
    </lineage>
</organism>
<reference evidence="3" key="1">
    <citation type="submission" date="2016-10" db="EMBL/GenBank/DDBJ databases">
        <authorList>
            <person name="Varghese N."/>
            <person name="Submissions S."/>
        </authorList>
    </citation>
    <scope>NUCLEOTIDE SEQUENCE [LARGE SCALE GENOMIC DNA]</scope>
    <source>
        <strain evidence="3">DSM 21580</strain>
    </source>
</reference>
<dbReference type="GO" id="GO:0016740">
    <property type="term" value="F:transferase activity"/>
    <property type="evidence" value="ECO:0007669"/>
    <property type="project" value="UniProtKB-KW"/>
</dbReference>
<dbReference type="InterPro" id="IPR001173">
    <property type="entry name" value="Glyco_trans_2-like"/>
</dbReference>
<sequence length="304" mass="35616">MKKLAIVIPFYKIDFFEETLKSVAQQTNKDFSLYIGNDASKHDPLPIISKYFSEEDYHYFNYEDNLGGKNLALQWERILENVKEDWFQILGDDDMISANFVEEFHKNLPTVTANNITAIKCSHNIINEQQEVLHAISHKENLIAATELFKLKYYGLMPSSLSENIFLKSAYLKYKFLKIPFAWGADDFAILTFSGLKNVFYISSALVTVRVSQFSISGNNSNQNEKRYGYHLMRKQVLNNFSGYFEKRFLIKMLNDHFDYCANNLSNPNLHLIKILLLRGYPKRFFYMFKSTLKIKYNILTQKK</sequence>
<dbReference type="CDD" id="cd00761">
    <property type="entry name" value="Glyco_tranf_GTA_type"/>
    <property type="match status" value="1"/>
</dbReference>
<dbReference type="Gene3D" id="3.90.550.10">
    <property type="entry name" value="Spore Coat Polysaccharide Biosynthesis Protein SpsA, Chain A"/>
    <property type="match status" value="1"/>
</dbReference>
<name>A0A1H5W5U7_9FLAO</name>
<evidence type="ECO:0000313" key="2">
    <source>
        <dbReference type="EMBL" id="SEF94531.1"/>
    </source>
</evidence>
<protein>
    <submittedName>
        <fullName evidence="2">Glycosyltransferase involved in cell wall bisynthesis</fullName>
    </submittedName>
</protein>
<accession>A0A1H5W5U7</accession>
<dbReference type="Pfam" id="PF00535">
    <property type="entry name" value="Glycos_transf_2"/>
    <property type="match status" value="1"/>
</dbReference>
<feature type="domain" description="Glycosyltransferase 2-like" evidence="1">
    <location>
        <begin position="6"/>
        <end position="106"/>
    </location>
</feature>
<evidence type="ECO:0000259" key="1">
    <source>
        <dbReference type="Pfam" id="PF00535"/>
    </source>
</evidence>
<evidence type="ECO:0000313" key="3">
    <source>
        <dbReference type="Proteomes" id="UP000236738"/>
    </source>
</evidence>
<dbReference type="Proteomes" id="UP000236738">
    <property type="component" value="Unassembled WGS sequence"/>
</dbReference>
<keyword evidence="2" id="KW-0808">Transferase</keyword>
<gene>
    <name evidence="2" type="ORF">SAMN05421847_1101</name>
</gene>
<dbReference type="AlphaFoldDB" id="A0A1H5W5U7"/>
<dbReference type="RefSeq" id="WP_146063260.1">
    <property type="nucleotide sequence ID" value="NZ_FNUS01000002.1"/>
</dbReference>
<dbReference type="InterPro" id="IPR029044">
    <property type="entry name" value="Nucleotide-diphossugar_trans"/>
</dbReference>
<keyword evidence="3" id="KW-1185">Reference proteome</keyword>
<dbReference type="SUPFAM" id="SSF53448">
    <property type="entry name" value="Nucleotide-diphospho-sugar transferases"/>
    <property type="match status" value="1"/>
</dbReference>
<dbReference type="OrthoDB" id="1374586at2"/>
<dbReference type="EMBL" id="FNUS01000002">
    <property type="protein sequence ID" value="SEF94531.1"/>
    <property type="molecule type" value="Genomic_DNA"/>
</dbReference>